<dbReference type="Proteomes" id="UP000807785">
    <property type="component" value="Unassembled WGS sequence"/>
</dbReference>
<dbReference type="PANTHER" id="PTHR30126">
    <property type="entry name" value="HTH-TYPE TRANSCRIPTIONAL REGULATOR"/>
    <property type="match status" value="1"/>
</dbReference>
<dbReference type="InterPro" id="IPR036388">
    <property type="entry name" value="WH-like_DNA-bd_sf"/>
</dbReference>
<evidence type="ECO:0000256" key="1">
    <source>
        <dbReference type="ARBA" id="ARBA00009437"/>
    </source>
</evidence>
<dbReference type="GO" id="GO:0000976">
    <property type="term" value="F:transcription cis-regulatory region binding"/>
    <property type="evidence" value="ECO:0007669"/>
    <property type="project" value="TreeGrafter"/>
</dbReference>
<dbReference type="Gene3D" id="3.40.190.10">
    <property type="entry name" value="Periplasmic binding protein-like II"/>
    <property type="match status" value="2"/>
</dbReference>
<keyword evidence="2" id="KW-0805">Transcription regulation</keyword>
<comment type="similarity">
    <text evidence="1">Belongs to the LysR transcriptional regulatory family.</text>
</comment>
<dbReference type="InterPro" id="IPR005119">
    <property type="entry name" value="LysR_subst-bd"/>
</dbReference>
<accession>A0A9D7DVL6</accession>
<dbReference type="SUPFAM" id="SSF53850">
    <property type="entry name" value="Periplasmic binding protein-like II"/>
    <property type="match status" value="1"/>
</dbReference>
<evidence type="ECO:0000313" key="7">
    <source>
        <dbReference type="Proteomes" id="UP000807785"/>
    </source>
</evidence>
<gene>
    <name evidence="6" type="ORF">IPH26_00955</name>
</gene>
<dbReference type="PROSITE" id="PS50931">
    <property type="entry name" value="HTH_LYSR"/>
    <property type="match status" value="1"/>
</dbReference>
<dbReference type="GO" id="GO:0003700">
    <property type="term" value="F:DNA-binding transcription factor activity"/>
    <property type="evidence" value="ECO:0007669"/>
    <property type="project" value="InterPro"/>
</dbReference>
<dbReference type="AlphaFoldDB" id="A0A9D7DVL6"/>
<dbReference type="Pfam" id="PF03466">
    <property type="entry name" value="LysR_substrate"/>
    <property type="match status" value="1"/>
</dbReference>
<keyword evidence="4" id="KW-0804">Transcription</keyword>
<evidence type="ECO:0000256" key="2">
    <source>
        <dbReference type="ARBA" id="ARBA00023015"/>
    </source>
</evidence>
<keyword evidence="3" id="KW-0238">DNA-binding</keyword>
<dbReference type="PANTHER" id="PTHR30126:SF4">
    <property type="entry name" value="LYSR FAMILY TRANSCRIPTIONAL REGULATOR"/>
    <property type="match status" value="1"/>
</dbReference>
<evidence type="ECO:0000256" key="3">
    <source>
        <dbReference type="ARBA" id="ARBA00023125"/>
    </source>
</evidence>
<dbReference type="SUPFAM" id="SSF46785">
    <property type="entry name" value="Winged helix' DNA-binding domain"/>
    <property type="match status" value="1"/>
</dbReference>
<dbReference type="Gene3D" id="1.10.10.10">
    <property type="entry name" value="Winged helix-like DNA-binding domain superfamily/Winged helix DNA-binding domain"/>
    <property type="match status" value="1"/>
</dbReference>
<name>A0A9D7DVL6_9PROT</name>
<sequence length="312" mass="32999">MRITLEALQMLDAIDTLGSFAAAAEALYRVPSALTHAIRKLEDDLAVTLFVRVGRRAVLTPAGRTLLDEGRHLLRAAGALECRVKRIATGWENELRIALDAVIDARDFLPLIDLFYRETAAQGSTRIRLSYEVLGGTWDALVTGRADLAVAALGDAPAGGGIRALPFGEVEFVFAVAPAHPLAAAAQPLTERDILAHRAIVVADTSRQLLAREAGLVSGQEILVVPDAVAKLAAQLAGMGVGYLLRPIAEREAAAGRLLIKDVAAARPLAPAHLAWRSDHAGRAIDWFIHQLSDPRAPAALLHGGAAAGTGM</sequence>
<evidence type="ECO:0000259" key="5">
    <source>
        <dbReference type="PROSITE" id="PS50931"/>
    </source>
</evidence>
<organism evidence="6 7">
    <name type="scientific">Candidatus Methylophosphatis roskildensis</name>
    <dbReference type="NCBI Taxonomy" id="2899263"/>
    <lineage>
        <taxon>Bacteria</taxon>
        <taxon>Pseudomonadati</taxon>
        <taxon>Pseudomonadota</taxon>
        <taxon>Betaproteobacteria</taxon>
        <taxon>Nitrosomonadales</taxon>
        <taxon>Sterolibacteriaceae</taxon>
        <taxon>Candidatus Methylophosphatis</taxon>
    </lineage>
</organism>
<dbReference type="Pfam" id="PF00126">
    <property type="entry name" value="HTH_1"/>
    <property type="match status" value="1"/>
</dbReference>
<proteinExistence type="inferred from homology"/>
<evidence type="ECO:0000313" key="6">
    <source>
        <dbReference type="EMBL" id="MBK6971581.1"/>
    </source>
</evidence>
<dbReference type="EMBL" id="JADJEV010000001">
    <property type="protein sequence ID" value="MBK6971581.1"/>
    <property type="molecule type" value="Genomic_DNA"/>
</dbReference>
<dbReference type="InterPro" id="IPR036390">
    <property type="entry name" value="WH_DNA-bd_sf"/>
</dbReference>
<protein>
    <submittedName>
        <fullName evidence="6">LysR family transcriptional regulator</fullName>
    </submittedName>
</protein>
<comment type="caution">
    <text evidence="6">The sequence shown here is derived from an EMBL/GenBank/DDBJ whole genome shotgun (WGS) entry which is preliminary data.</text>
</comment>
<evidence type="ECO:0000256" key="4">
    <source>
        <dbReference type="ARBA" id="ARBA00023163"/>
    </source>
</evidence>
<feature type="domain" description="HTH lysR-type" evidence="5">
    <location>
        <begin position="3"/>
        <end position="60"/>
    </location>
</feature>
<reference evidence="6" key="1">
    <citation type="submission" date="2020-10" db="EMBL/GenBank/DDBJ databases">
        <title>Connecting structure to function with the recovery of over 1000 high-quality activated sludge metagenome-assembled genomes encoding full-length rRNA genes using long-read sequencing.</title>
        <authorList>
            <person name="Singleton C.M."/>
            <person name="Petriglieri F."/>
            <person name="Kristensen J.M."/>
            <person name="Kirkegaard R.H."/>
            <person name="Michaelsen T.Y."/>
            <person name="Andersen M.H."/>
            <person name="Karst S.M."/>
            <person name="Dueholm M.S."/>
            <person name="Nielsen P.H."/>
            <person name="Albertsen M."/>
        </authorList>
    </citation>
    <scope>NUCLEOTIDE SEQUENCE</scope>
    <source>
        <strain evidence="6">Bjer_18-Q3-R1-45_BAT3C.347</strain>
    </source>
</reference>
<dbReference type="InterPro" id="IPR000847">
    <property type="entry name" value="LysR_HTH_N"/>
</dbReference>